<evidence type="ECO:0000256" key="4">
    <source>
        <dbReference type="ARBA" id="ARBA00012586"/>
    </source>
</evidence>
<name>A0ABR2ZT69_9AGAR</name>
<dbReference type="InterPro" id="IPR016840">
    <property type="entry name" value="Glyco_hydro_43_endo_a_Ara-ase"/>
</dbReference>
<keyword evidence="8" id="KW-0732">Signal</keyword>
<dbReference type="SUPFAM" id="SSF75005">
    <property type="entry name" value="Arabinanase/levansucrase/invertase"/>
    <property type="match status" value="1"/>
</dbReference>
<evidence type="ECO:0000256" key="5">
    <source>
        <dbReference type="ARBA" id="ARBA00022801"/>
    </source>
</evidence>
<evidence type="ECO:0000256" key="6">
    <source>
        <dbReference type="ARBA" id="ARBA00023295"/>
    </source>
</evidence>
<evidence type="ECO:0000256" key="1">
    <source>
        <dbReference type="ARBA" id="ARBA00000375"/>
    </source>
</evidence>
<evidence type="ECO:0000313" key="9">
    <source>
        <dbReference type="EMBL" id="KAL0064282.1"/>
    </source>
</evidence>
<dbReference type="Pfam" id="PF04616">
    <property type="entry name" value="Glyco_hydro_43"/>
    <property type="match status" value="1"/>
</dbReference>
<dbReference type="EC" id="3.2.1.99" evidence="4"/>
<keyword evidence="6" id="KW-0326">Glycosidase</keyword>
<dbReference type="Proteomes" id="UP001437256">
    <property type="component" value="Unassembled WGS sequence"/>
</dbReference>
<feature type="chain" id="PRO_5047286211" description="arabinan endo-1,5-alpha-L-arabinosidase" evidence="8">
    <location>
        <begin position="20"/>
        <end position="311"/>
    </location>
</feature>
<dbReference type="InterPro" id="IPR023296">
    <property type="entry name" value="Glyco_hydro_beta-prop_sf"/>
</dbReference>
<accession>A0ABR2ZT69</accession>
<dbReference type="PANTHER" id="PTHR43301">
    <property type="entry name" value="ARABINAN ENDO-1,5-ALPHA-L-ARABINOSIDASE"/>
    <property type="match status" value="1"/>
</dbReference>
<evidence type="ECO:0000256" key="8">
    <source>
        <dbReference type="SAM" id="SignalP"/>
    </source>
</evidence>
<dbReference type="PANTHER" id="PTHR43301:SF3">
    <property type="entry name" value="ARABINAN ENDO-1,5-ALPHA-L-ARABINOSIDASE A-RELATED"/>
    <property type="match status" value="1"/>
</dbReference>
<dbReference type="CDD" id="cd08998">
    <property type="entry name" value="GH43_Arb43a-like"/>
    <property type="match status" value="1"/>
</dbReference>
<evidence type="ECO:0000256" key="2">
    <source>
        <dbReference type="ARBA" id="ARBA00004834"/>
    </source>
</evidence>
<evidence type="ECO:0000256" key="7">
    <source>
        <dbReference type="ARBA" id="ARBA00042202"/>
    </source>
</evidence>
<keyword evidence="10" id="KW-1185">Reference proteome</keyword>
<dbReference type="InterPro" id="IPR050727">
    <property type="entry name" value="GH43_arabinanases"/>
</dbReference>
<proteinExistence type="inferred from homology"/>
<comment type="catalytic activity">
    <reaction evidence="1">
        <text>Endohydrolysis of (1-&gt;5)-alpha-arabinofuranosidic linkages in (1-&gt;5)-arabinans.</text>
        <dbReference type="EC" id="3.2.1.99"/>
    </reaction>
</comment>
<reference evidence="9 10" key="1">
    <citation type="submission" date="2024-05" db="EMBL/GenBank/DDBJ databases">
        <title>A draft genome resource for the thread blight pathogen Marasmius tenuissimus strain MS-2.</title>
        <authorList>
            <person name="Yulfo-Soto G.E."/>
            <person name="Baruah I.K."/>
            <person name="Amoako-Attah I."/>
            <person name="Bukari Y."/>
            <person name="Meinhardt L.W."/>
            <person name="Bailey B.A."/>
            <person name="Cohen S.P."/>
        </authorList>
    </citation>
    <scope>NUCLEOTIDE SEQUENCE [LARGE SCALE GENOMIC DNA]</scope>
    <source>
        <strain evidence="9 10">MS-2</strain>
    </source>
</reference>
<gene>
    <name evidence="9" type="ORF">AAF712_008726</name>
</gene>
<dbReference type="EMBL" id="JBBXMP010000064">
    <property type="protein sequence ID" value="KAL0064282.1"/>
    <property type="molecule type" value="Genomic_DNA"/>
</dbReference>
<evidence type="ECO:0000256" key="3">
    <source>
        <dbReference type="ARBA" id="ARBA00009865"/>
    </source>
</evidence>
<evidence type="ECO:0000313" key="10">
    <source>
        <dbReference type="Proteomes" id="UP001437256"/>
    </source>
</evidence>
<comment type="pathway">
    <text evidence="2">Glycan metabolism; L-arabinan degradation.</text>
</comment>
<comment type="caution">
    <text evidence="9">The sequence shown here is derived from an EMBL/GenBank/DDBJ whole genome shotgun (WGS) entry which is preliminary data.</text>
</comment>
<comment type="similarity">
    <text evidence="3">Belongs to the glycosyl hydrolase 43 family.</text>
</comment>
<dbReference type="PIRSF" id="PIRSF026534">
    <property type="entry name" value="Endo_alpha-L-arabinosidase"/>
    <property type="match status" value="1"/>
</dbReference>
<sequence>MRFLTALVALAITATTVSAVPGPGIVTGDTAVHDPTMCKDKNGKYWVFSTGQGIPIRSSTDRTAFKLEGKVWPNGASWTDAYTGKSNGDLWAPDCYYSGGTFYLYYAASTFGSQKSAIFFAKSTTGAPGSFVNQGLVTETSGSNNYNAIDPNLLVVGNAWYLSLGSFWTGIKSFQLDPSTGKPNGSAITSLAQRTAAGGAIEASAVFKNGNFYYLFTSWDKCCSGTSSTYNIRVGRSSNPNGGFVDKSGVALTAGGGTLVLSSHDNIIGPGGQDVMDDGDGPILIYHYYTSSGSFLGINRLDFTSGWPVVV</sequence>
<feature type="signal peptide" evidence="8">
    <location>
        <begin position="1"/>
        <end position="19"/>
    </location>
</feature>
<keyword evidence="5" id="KW-0378">Hydrolase</keyword>
<organism evidence="9 10">
    <name type="scientific">Marasmius tenuissimus</name>
    <dbReference type="NCBI Taxonomy" id="585030"/>
    <lineage>
        <taxon>Eukaryota</taxon>
        <taxon>Fungi</taxon>
        <taxon>Dikarya</taxon>
        <taxon>Basidiomycota</taxon>
        <taxon>Agaricomycotina</taxon>
        <taxon>Agaricomycetes</taxon>
        <taxon>Agaricomycetidae</taxon>
        <taxon>Agaricales</taxon>
        <taxon>Marasmiineae</taxon>
        <taxon>Marasmiaceae</taxon>
        <taxon>Marasmius</taxon>
    </lineage>
</organism>
<dbReference type="InterPro" id="IPR006710">
    <property type="entry name" value="Glyco_hydro_43"/>
</dbReference>
<protein>
    <recommendedName>
        <fullName evidence="4">arabinan endo-1,5-alpha-L-arabinosidase</fullName>
        <ecNumber evidence="4">3.2.1.99</ecNumber>
    </recommendedName>
    <alternativeName>
        <fullName evidence="7">Endo-1,5-alpha-L-arabinanase A</fullName>
    </alternativeName>
</protein>
<dbReference type="Gene3D" id="2.115.10.20">
    <property type="entry name" value="Glycosyl hydrolase domain, family 43"/>
    <property type="match status" value="1"/>
</dbReference>